<dbReference type="Proteomes" id="UP001049518">
    <property type="component" value="Chromosome"/>
</dbReference>
<reference evidence="1" key="1">
    <citation type="submission" date="2020-07" db="EMBL/GenBank/DDBJ databases">
        <authorList>
            <person name="Tarantini F.S."/>
            <person name="Hong K.W."/>
            <person name="Chan K.G."/>
        </authorList>
    </citation>
    <scope>NUCLEOTIDE SEQUENCE</scope>
    <source>
        <strain evidence="1">32-07</strain>
    </source>
</reference>
<sequence>MSVGVWTERLRGRGEDAEPLLVHHVPTGEGIAAVFDGSGGSGSAAALELPAGRPRSGAWVGARVARTAAESWFHATVAEAGRGGRHGHPAALEERMTGLLTPMRSGRSSRLVGNIRRELPTTMAAVRYRRGERRVGLRALWAGDSRAYVLSPWAGLQALTRDHTAETDALEQLVQDPPMTNVICADRPFRIDEAAAEFDLPCVLVCATDGFFGYVDTPAHFEWHVLHALREARDAAEWADLLCAAVAAYTADDASLAVVALGYRGFEDLRGCFARRADTVARAYWLGRERQGDPGFREWRHRTWRAYRPDYERRIPAEPRMPT</sequence>
<organism evidence="1 2">
    <name type="scientific">Actinomadura graeca</name>
    <dbReference type="NCBI Taxonomy" id="2750812"/>
    <lineage>
        <taxon>Bacteria</taxon>
        <taxon>Bacillati</taxon>
        <taxon>Actinomycetota</taxon>
        <taxon>Actinomycetes</taxon>
        <taxon>Streptosporangiales</taxon>
        <taxon>Thermomonosporaceae</taxon>
        <taxon>Actinomadura</taxon>
    </lineage>
</organism>
<dbReference type="EMBL" id="CP059572">
    <property type="protein sequence ID" value="QXJ26548.1"/>
    <property type="molecule type" value="Genomic_DNA"/>
</dbReference>
<protein>
    <submittedName>
        <fullName evidence="1">Serine/threonine protein phosphatase</fullName>
    </submittedName>
</protein>
<name>A0ABX8R6T7_9ACTN</name>
<dbReference type="InterPro" id="IPR036457">
    <property type="entry name" value="PPM-type-like_dom_sf"/>
</dbReference>
<evidence type="ECO:0000313" key="1">
    <source>
        <dbReference type="EMBL" id="QXJ26548.1"/>
    </source>
</evidence>
<proteinExistence type="predicted"/>
<accession>A0ABX8R6T7</accession>
<gene>
    <name evidence="1" type="ORF">AGRA3207_003190</name>
</gene>
<dbReference type="SUPFAM" id="SSF81606">
    <property type="entry name" value="PP2C-like"/>
    <property type="match status" value="1"/>
</dbReference>
<dbReference type="Gene3D" id="3.60.40.10">
    <property type="entry name" value="PPM-type phosphatase domain"/>
    <property type="match status" value="1"/>
</dbReference>
<keyword evidence="2" id="KW-1185">Reference proteome</keyword>
<evidence type="ECO:0000313" key="2">
    <source>
        <dbReference type="Proteomes" id="UP001049518"/>
    </source>
</evidence>